<evidence type="ECO:0000313" key="1">
    <source>
        <dbReference type="EMBL" id="PIO22743.1"/>
    </source>
</evidence>
<gene>
    <name evidence="1" type="ORF">AB205_0170720</name>
</gene>
<dbReference type="EMBL" id="KV978933">
    <property type="protein sequence ID" value="PIO22743.1"/>
    <property type="molecule type" value="Genomic_DNA"/>
</dbReference>
<organism evidence="1">
    <name type="scientific">Aquarana catesbeiana</name>
    <name type="common">American bullfrog</name>
    <name type="synonym">Rana catesbeiana</name>
    <dbReference type="NCBI Taxonomy" id="8400"/>
    <lineage>
        <taxon>Eukaryota</taxon>
        <taxon>Metazoa</taxon>
        <taxon>Chordata</taxon>
        <taxon>Craniata</taxon>
        <taxon>Vertebrata</taxon>
        <taxon>Euteleostomi</taxon>
        <taxon>Amphibia</taxon>
        <taxon>Batrachia</taxon>
        <taxon>Anura</taxon>
        <taxon>Neobatrachia</taxon>
        <taxon>Ranoidea</taxon>
        <taxon>Ranidae</taxon>
        <taxon>Aquarana</taxon>
    </lineage>
</organism>
<accession>A0A2G9R661</accession>
<reference evidence="1" key="1">
    <citation type="submission" date="2017-08" db="EMBL/GenBank/DDBJ databases">
        <title>Assembly of the North American Bullfrog Genome.</title>
        <authorList>
            <person name="Warren R.L."/>
            <person name="Vandervalk B.P."/>
            <person name="Kucuk E."/>
            <person name="Birol I."/>
            <person name="Helbing C."/>
            <person name="Pandoh P."/>
            <person name="Behsaz B."/>
            <person name="Mohamadi H."/>
            <person name="Chu J."/>
            <person name="Jackman S."/>
            <person name="Hammond S.A."/>
            <person name="Veldhoen N."/>
            <person name="Kirk H."/>
            <person name="Zhao Y."/>
            <person name="Coope R."/>
            <person name="Pleasance S."/>
            <person name="Moore R."/>
            <person name="Holt R."/>
        </authorList>
    </citation>
    <scope>NUCLEOTIDE SEQUENCE</scope>
    <source>
        <strain evidence="1">Bruno</strain>
        <tissue evidence="1">Liver</tissue>
    </source>
</reference>
<protein>
    <submittedName>
        <fullName evidence="1">Uncharacterized protein</fullName>
    </submittedName>
</protein>
<dbReference type="AlphaFoldDB" id="A0A2G9R661"/>
<proteinExistence type="predicted"/>
<name>A0A2G9R661_AQUCT</name>
<sequence length="230" mass="23552">MLSLALETAGAQGTQNSTKGLHSVFGPQIEQNGSTEVAAGAQNFLGGTNKLKIASIAATVPIKRSHCAHQILPLCHQTQPLCPSNSATVPSNAATVPIKRSHCAHQTLPLCPSNAATVPSNAATVPSNAATVPNAATVRMTCCQCAQQMLPVCPTAHHMLPVCPSNPASVPTAHHMLPVCPSNAASVPIKRCQCTPAARLPRPIAAPVVSANQGTGNRLKPLIGGEAVQC</sequence>